<evidence type="ECO:0000313" key="5">
    <source>
        <dbReference type="Proteomes" id="UP000614915"/>
    </source>
</evidence>
<dbReference type="Gene3D" id="1.10.1200.10">
    <property type="entry name" value="ACP-like"/>
    <property type="match status" value="1"/>
</dbReference>
<dbReference type="SUPFAM" id="SSF47336">
    <property type="entry name" value="ACP-like"/>
    <property type="match status" value="1"/>
</dbReference>
<dbReference type="InterPro" id="IPR036736">
    <property type="entry name" value="ACP-like_sf"/>
</dbReference>
<dbReference type="OrthoDB" id="3401807at2"/>
<organism evidence="3 4">
    <name type="scientific">Micromonospora ureilytica</name>
    <dbReference type="NCBI Taxonomy" id="709868"/>
    <lineage>
        <taxon>Bacteria</taxon>
        <taxon>Bacillati</taxon>
        <taxon>Actinomycetota</taxon>
        <taxon>Actinomycetes</taxon>
        <taxon>Micromonosporales</taxon>
        <taxon>Micromonosporaceae</taxon>
        <taxon>Micromonospora</taxon>
    </lineage>
</organism>
<name>A0A3N9XV70_9ACTN</name>
<evidence type="ECO:0000259" key="1">
    <source>
        <dbReference type="PROSITE" id="PS50075"/>
    </source>
</evidence>
<evidence type="ECO:0000313" key="3">
    <source>
        <dbReference type="EMBL" id="RQX11403.1"/>
    </source>
</evidence>
<reference evidence="2 5" key="2">
    <citation type="submission" date="2020-11" db="EMBL/GenBank/DDBJ databases">
        <title>Sequencing the genomes of 1000 actinobacteria strains.</title>
        <authorList>
            <person name="Klenk H.-P."/>
        </authorList>
    </citation>
    <scope>NUCLEOTIDE SEQUENCE [LARGE SCALE GENOMIC DNA]</scope>
    <source>
        <strain evidence="2 5">DSM 101692</strain>
    </source>
</reference>
<dbReference type="EMBL" id="JADOTX010000001">
    <property type="protein sequence ID" value="MBG6064663.1"/>
    <property type="molecule type" value="Genomic_DNA"/>
</dbReference>
<dbReference type="EMBL" id="QDGB01000371">
    <property type="protein sequence ID" value="RQX11403.1"/>
    <property type="molecule type" value="Genomic_DNA"/>
</dbReference>
<feature type="domain" description="Carrier" evidence="1">
    <location>
        <begin position="1"/>
        <end position="80"/>
    </location>
</feature>
<dbReference type="Proteomes" id="UP000278981">
    <property type="component" value="Unassembled WGS sequence"/>
</dbReference>
<gene>
    <name evidence="3" type="ORF">DDE19_30665</name>
    <name evidence="2" type="ORF">IW248_000950</name>
</gene>
<dbReference type="PROSITE" id="PS50075">
    <property type="entry name" value="CARRIER"/>
    <property type="match status" value="1"/>
</dbReference>
<evidence type="ECO:0000313" key="2">
    <source>
        <dbReference type="EMBL" id="MBG6064663.1"/>
    </source>
</evidence>
<protein>
    <submittedName>
        <fullName evidence="2">Acyl carrier protein</fullName>
    </submittedName>
    <submittedName>
        <fullName evidence="3">Phosphopantetheine-binding-protein</fullName>
    </submittedName>
</protein>
<reference evidence="3 4" key="1">
    <citation type="submission" date="2018-04" db="EMBL/GenBank/DDBJ databases">
        <title>Micromonosporas from Atacama Desert.</title>
        <authorList>
            <person name="Carro L."/>
            <person name="Klenk H.-P."/>
            <person name="Goodfellow M."/>
        </authorList>
    </citation>
    <scope>NUCLEOTIDE SEQUENCE [LARGE SCALE GENOMIC DNA]</scope>
    <source>
        <strain evidence="3 4">LB19</strain>
    </source>
</reference>
<dbReference type="RefSeq" id="WP_124822735.1">
    <property type="nucleotide sequence ID" value="NZ_CP108567.1"/>
</dbReference>
<accession>A0A3N9XV70</accession>
<proteinExistence type="predicted"/>
<dbReference type="InterPro" id="IPR009081">
    <property type="entry name" value="PP-bd_ACP"/>
</dbReference>
<keyword evidence="5" id="KW-1185">Reference proteome</keyword>
<dbReference type="Pfam" id="PF00550">
    <property type="entry name" value="PP-binding"/>
    <property type="match status" value="1"/>
</dbReference>
<comment type="caution">
    <text evidence="3">The sequence shown here is derived from an EMBL/GenBank/DDBJ whole genome shotgun (WGS) entry which is preliminary data.</text>
</comment>
<dbReference type="Proteomes" id="UP000614915">
    <property type="component" value="Unassembled WGS sequence"/>
</dbReference>
<dbReference type="AlphaFoldDB" id="A0A3N9XV70"/>
<evidence type="ECO:0000313" key="4">
    <source>
        <dbReference type="Proteomes" id="UP000278981"/>
    </source>
</evidence>
<sequence>MSDEVRQSIIDALAQMNYDVDDVNGTTVLGPAGLDLESLAVAELAVRVEDTFGVKFTDEELEKLADLTLDRFAAEVAGRAEPALSAPAAPAATAE</sequence>